<dbReference type="InterPro" id="IPR011009">
    <property type="entry name" value="Kinase-like_dom_sf"/>
</dbReference>
<evidence type="ECO:0000256" key="2">
    <source>
        <dbReference type="ARBA" id="ARBA00022679"/>
    </source>
</evidence>
<keyword evidence="1" id="KW-0723">Serine/threonine-protein kinase</keyword>
<proteinExistence type="predicted"/>
<dbReference type="AlphaFoldDB" id="A0A6J0M0Z1"/>
<evidence type="ECO:0000256" key="6">
    <source>
        <dbReference type="SAM" id="MobiDB-lite"/>
    </source>
</evidence>
<feature type="compositionally biased region" description="Low complexity" evidence="6">
    <location>
        <begin position="130"/>
        <end position="143"/>
    </location>
</feature>
<evidence type="ECO:0000256" key="5">
    <source>
        <dbReference type="ARBA" id="ARBA00022840"/>
    </source>
</evidence>
<accession>A0A6J0M0Z1</accession>
<gene>
    <name evidence="9" type="primary">LOC108837421</name>
</gene>
<dbReference type="InterPro" id="IPR025830">
    <property type="entry name" value="DNA_bnd_dom_ovate"/>
</dbReference>
<feature type="region of interest" description="Disordered" evidence="6">
    <location>
        <begin position="104"/>
        <end position="152"/>
    </location>
</feature>
<keyword evidence="5" id="KW-0067">ATP-binding</keyword>
<keyword evidence="4" id="KW-0418">Kinase</keyword>
<evidence type="ECO:0000256" key="1">
    <source>
        <dbReference type="ARBA" id="ARBA00022527"/>
    </source>
</evidence>
<reference evidence="8" key="1">
    <citation type="journal article" date="2019" name="Database">
        <title>The radish genome database (RadishGD): an integrated information resource for radish genomics.</title>
        <authorList>
            <person name="Yu H.J."/>
            <person name="Baek S."/>
            <person name="Lee Y.J."/>
            <person name="Cho A."/>
            <person name="Mun J.H."/>
        </authorList>
    </citation>
    <scope>NUCLEOTIDE SEQUENCE [LARGE SCALE GENOMIC DNA]</scope>
    <source>
        <strain evidence="8">cv. WK10039</strain>
    </source>
</reference>
<dbReference type="GO" id="GO:0007165">
    <property type="term" value="P:signal transduction"/>
    <property type="evidence" value="ECO:0007669"/>
    <property type="project" value="TreeGrafter"/>
</dbReference>
<evidence type="ECO:0000313" key="9">
    <source>
        <dbReference type="RefSeq" id="XP_018465972.2"/>
    </source>
</evidence>
<organism evidence="8 9">
    <name type="scientific">Raphanus sativus</name>
    <name type="common">Radish</name>
    <name type="synonym">Raphanus raphanistrum var. sativus</name>
    <dbReference type="NCBI Taxonomy" id="3726"/>
    <lineage>
        <taxon>Eukaryota</taxon>
        <taxon>Viridiplantae</taxon>
        <taxon>Streptophyta</taxon>
        <taxon>Embryophyta</taxon>
        <taxon>Tracheophyta</taxon>
        <taxon>Spermatophyta</taxon>
        <taxon>Magnoliopsida</taxon>
        <taxon>eudicotyledons</taxon>
        <taxon>Gunneridae</taxon>
        <taxon>Pentapetalae</taxon>
        <taxon>rosids</taxon>
        <taxon>malvids</taxon>
        <taxon>Brassicales</taxon>
        <taxon>Brassicaceae</taxon>
        <taxon>Brassiceae</taxon>
        <taxon>Raphanus</taxon>
    </lineage>
</organism>
<evidence type="ECO:0000259" key="7">
    <source>
        <dbReference type="Pfam" id="PF13724"/>
    </source>
</evidence>
<dbReference type="Pfam" id="PF13724">
    <property type="entry name" value="DNA_binding_2"/>
    <property type="match status" value="1"/>
</dbReference>
<evidence type="ECO:0000256" key="3">
    <source>
        <dbReference type="ARBA" id="ARBA00022741"/>
    </source>
</evidence>
<dbReference type="GeneID" id="108837421"/>
<evidence type="ECO:0000256" key="4">
    <source>
        <dbReference type="ARBA" id="ARBA00022777"/>
    </source>
</evidence>
<name>A0A6J0M0Z1_RAPSA</name>
<dbReference type="GO" id="GO:0005524">
    <property type="term" value="F:ATP binding"/>
    <property type="evidence" value="ECO:0007669"/>
    <property type="project" value="UniProtKB-KW"/>
</dbReference>
<sequence length="195" mass="22820">MEMYRKIGRGEFKSPSWFAPEVKRLLCKMLDPNPETRITIAKIRERVHDSGLSIEEKGEIWELEFIILSEMNQKMGTHKFRFSNIIPHSWLYKLKGISRSNRKCLPSSHKHLSSTDASSSRKLRHTLRLSSSAHHPQGSSSPPKYSFKRKLKRKTVYKPSSAYEISDSTFENSREYHDIIIKAFEKTWSHMTHLT</sequence>
<keyword evidence="2" id="KW-0808">Transferase</keyword>
<dbReference type="PANTHER" id="PTHR43895:SF101">
    <property type="entry name" value="NON-SPECIFIC SERINE_THREONINE PROTEIN KINASE"/>
    <property type="match status" value="1"/>
</dbReference>
<protein>
    <submittedName>
        <fullName evidence="9">Transcription repressor OFP3-like</fullName>
    </submittedName>
</protein>
<dbReference type="SUPFAM" id="SSF56112">
    <property type="entry name" value="Protein kinase-like (PK-like)"/>
    <property type="match status" value="1"/>
</dbReference>
<dbReference type="Proteomes" id="UP000504610">
    <property type="component" value="Chromosome 2"/>
</dbReference>
<dbReference type="GO" id="GO:0003677">
    <property type="term" value="F:DNA binding"/>
    <property type="evidence" value="ECO:0007669"/>
    <property type="project" value="InterPro"/>
</dbReference>
<dbReference type="PANTHER" id="PTHR43895">
    <property type="entry name" value="CALCIUM/CALMODULIN-DEPENDENT PROTEIN KINASE KINASE-RELATED"/>
    <property type="match status" value="1"/>
</dbReference>
<dbReference type="KEGG" id="rsz:108837421"/>
<dbReference type="GO" id="GO:0004674">
    <property type="term" value="F:protein serine/threonine kinase activity"/>
    <property type="evidence" value="ECO:0007669"/>
    <property type="project" value="UniProtKB-KW"/>
</dbReference>
<dbReference type="OrthoDB" id="1746095at2759"/>
<dbReference type="Gene3D" id="1.10.510.10">
    <property type="entry name" value="Transferase(Phosphotransferase) domain 1"/>
    <property type="match status" value="1"/>
</dbReference>
<dbReference type="RefSeq" id="XP_018465972.2">
    <property type="nucleotide sequence ID" value="XM_018610470.2"/>
</dbReference>
<reference evidence="9" key="2">
    <citation type="submission" date="2025-08" db="UniProtKB">
        <authorList>
            <consortium name="RefSeq"/>
        </authorList>
    </citation>
    <scope>IDENTIFICATION</scope>
    <source>
        <tissue evidence="9">Leaf</tissue>
    </source>
</reference>
<feature type="domain" description="DNA-binding" evidence="7">
    <location>
        <begin position="75"/>
        <end position="122"/>
    </location>
</feature>
<keyword evidence="3" id="KW-0547">Nucleotide-binding</keyword>
<keyword evidence="8" id="KW-1185">Reference proteome</keyword>
<evidence type="ECO:0000313" key="8">
    <source>
        <dbReference type="Proteomes" id="UP000504610"/>
    </source>
</evidence>